<evidence type="ECO:0000256" key="2">
    <source>
        <dbReference type="SAM" id="Phobius"/>
    </source>
</evidence>
<reference evidence="3 4" key="1">
    <citation type="submission" date="2021-11" db="EMBL/GenBank/DDBJ databases">
        <title>Black yeast isolated from Biological Soil Crust.</title>
        <authorList>
            <person name="Kurbessoian T."/>
        </authorList>
    </citation>
    <scope>NUCLEOTIDE SEQUENCE [LARGE SCALE GENOMIC DNA]</scope>
    <source>
        <strain evidence="3 4">CCFEE 5522</strain>
    </source>
</reference>
<evidence type="ECO:0008006" key="5">
    <source>
        <dbReference type="Google" id="ProtNLM"/>
    </source>
</evidence>
<dbReference type="InterPro" id="IPR000366">
    <property type="entry name" value="GPCR_STE2"/>
</dbReference>
<proteinExistence type="predicted"/>
<keyword evidence="2" id="KW-1133">Transmembrane helix</keyword>
<dbReference type="PANTHER" id="PTHR28009:SF1">
    <property type="entry name" value="PHEROMONE ALPHA FACTOR RECEPTOR"/>
    <property type="match status" value="1"/>
</dbReference>
<keyword evidence="4" id="KW-1185">Reference proteome</keyword>
<gene>
    <name evidence="3" type="ORF">LTR36_001539</name>
</gene>
<evidence type="ECO:0000256" key="1">
    <source>
        <dbReference type="SAM" id="MobiDB-lite"/>
    </source>
</evidence>
<dbReference type="GO" id="GO:0038038">
    <property type="term" value="C:G protein-coupled receptor homodimeric complex"/>
    <property type="evidence" value="ECO:0007669"/>
    <property type="project" value="TreeGrafter"/>
</dbReference>
<feature type="transmembrane region" description="Helical" evidence="2">
    <location>
        <begin position="205"/>
        <end position="229"/>
    </location>
</feature>
<keyword evidence="2" id="KW-0472">Membrane</keyword>
<dbReference type="Gene3D" id="1.10.287.920">
    <property type="entry name" value="Pheromone alpha factor receptor"/>
    <property type="match status" value="1"/>
</dbReference>
<dbReference type="AlphaFoldDB" id="A0AAV9JMN2"/>
<sequence length="419" mass="45914">MDTQNWQTNSSFDPYTQTFVVTAPDGVTALPGYMDELLLLQSISVTQGIIYGIQLGLAGLLLVVLMLMTKRDKRRSAVFLLNSLALLLLLIRNILTCTELHSIFYNYYNWQLHYYPKGGRLHTAQNLSITAEIFNFLIDAAIYSSLLLQVHIICCTIARTVKLGIIGVATAVALMSLGVRLYLAVFNIEYSILGVNSLTIPRNAYLTHIASVNNIVTVVTIALFSTIFVTKLAFAIHMRRKLNMKQFGPMQIIFVMGCQTLFVPLIFAIVSYYSTIGSQINSFVPTVVAVFLPLSGMWASAHVIHQKPRRDDGRYHRAIPVGATDLSSAQAYGSAKSMGTADTADDTLIGDDEIELRGSSSTSNKQQHTMHAMTVSPSSGGGGSSGHSGMHGVDEDLEMQQLKSEGVVVVDRTYSVRSD</sequence>
<dbReference type="Proteomes" id="UP001324427">
    <property type="component" value="Unassembled WGS sequence"/>
</dbReference>
<dbReference type="PANTHER" id="PTHR28009">
    <property type="entry name" value="PHEROMONE ALPHA FACTOR RECEPTOR"/>
    <property type="match status" value="1"/>
</dbReference>
<comment type="caution">
    <text evidence="3">The sequence shown here is derived from an EMBL/GenBank/DDBJ whole genome shotgun (WGS) entry which is preliminary data.</text>
</comment>
<feature type="transmembrane region" description="Helical" evidence="2">
    <location>
        <begin position="250"/>
        <end position="274"/>
    </location>
</feature>
<protein>
    <recommendedName>
        <fullName evidence="5">Pheromone alpha factor receptor</fullName>
    </recommendedName>
</protein>
<feature type="transmembrane region" description="Helical" evidence="2">
    <location>
        <begin position="280"/>
        <end position="304"/>
    </location>
</feature>
<dbReference type="PRINTS" id="PR00250">
    <property type="entry name" value="GPCRSTE2"/>
</dbReference>
<feature type="region of interest" description="Disordered" evidence="1">
    <location>
        <begin position="357"/>
        <end position="404"/>
    </location>
</feature>
<dbReference type="GO" id="GO:0004932">
    <property type="term" value="F:mating-type factor pheromone receptor activity"/>
    <property type="evidence" value="ECO:0007669"/>
    <property type="project" value="InterPro"/>
</dbReference>
<feature type="transmembrane region" description="Helical" evidence="2">
    <location>
        <begin position="48"/>
        <end position="68"/>
    </location>
</feature>
<dbReference type="InterPro" id="IPR027458">
    <property type="entry name" value="STE2_TM1-TM2_sf"/>
</dbReference>
<feature type="transmembrane region" description="Helical" evidence="2">
    <location>
        <begin position="165"/>
        <end position="185"/>
    </location>
</feature>
<accession>A0AAV9JMN2</accession>
<feature type="transmembrane region" description="Helical" evidence="2">
    <location>
        <begin position="133"/>
        <end position="158"/>
    </location>
</feature>
<dbReference type="GO" id="GO:0000750">
    <property type="term" value="P:pheromone-dependent signal transduction involved in conjugation with cellular fusion"/>
    <property type="evidence" value="ECO:0007669"/>
    <property type="project" value="TreeGrafter"/>
</dbReference>
<feature type="transmembrane region" description="Helical" evidence="2">
    <location>
        <begin position="77"/>
        <end position="95"/>
    </location>
</feature>
<evidence type="ECO:0000313" key="3">
    <source>
        <dbReference type="EMBL" id="KAK4546807.1"/>
    </source>
</evidence>
<name>A0AAV9JMN2_9PEZI</name>
<feature type="compositionally biased region" description="Polar residues" evidence="1">
    <location>
        <begin position="358"/>
        <end position="369"/>
    </location>
</feature>
<dbReference type="Pfam" id="PF02116">
    <property type="entry name" value="STE2"/>
    <property type="match status" value="1"/>
</dbReference>
<keyword evidence="2" id="KW-0812">Transmembrane</keyword>
<evidence type="ECO:0000313" key="4">
    <source>
        <dbReference type="Proteomes" id="UP001324427"/>
    </source>
</evidence>
<dbReference type="EMBL" id="JAVFHQ010000013">
    <property type="protein sequence ID" value="KAK4546807.1"/>
    <property type="molecule type" value="Genomic_DNA"/>
</dbReference>
<organism evidence="3 4">
    <name type="scientific">Oleoguttula mirabilis</name>
    <dbReference type="NCBI Taxonomy" id="1507867"/>
    <lineage>
        <taxon>Eukaryota</taxon>
        <taxon>Fungi</taxon>
        <taxon>Dikarya</taxon>
        <taxon>Ascomycota</taxon>
        <taxon>Pezizomycotina</taxon>
        <taxon>Dothideomycetes</taxon>
        <taxon>Dothideomycetidae</taxon>
        <taxon>Mycosphaerellales</taxon>
        <taxon>Teratosphaeriaceae</taxon>
        <taxon>Oleoguttula</taxon>
    </lineage>
</organism>